<dbReference type="AlphaFoldDB" id="A0A0N1NZI0"/>
<proteinExistence type="inferred from homology"/>
<keyword evidence="2" id="KW-0413">Isomerase</keyword>
<sequence>MRQLALLGGMTYGATSIYYNLINREIQRRLGGANSATLLLQSFNHAEMQDLFEAGQWTAVTKKFSTAAQNLKTAGAEGVMICCNIGHKVAAEVERECGGLEVLHIVDPTGRLIRERGLRKVALIATRPVMEEAFFKERLREKFGIEVVVPDEGAREAIHKMIFTELGANVFHDGQKRILKGAIEQTVREGAEGVIFACTELQFVVKQEDVNVPLWDTMEGHARGAVEWMLADGRAGE</sequence>
<evidence type="ECO:0000256" key="2">
    <source>
        <dbReference type="ARBA" id="ARBA00023235"/>
    </source>
</evidence>
<dbReference type="PANTHER" id="PTHR21198">
    <property type="entry name" value="GLUTAMATE RACEMASE"/>
    <property type="match status" value="1"/>
</dbReference>
<dbReference type="PANTHER" id="PTHR21198:SF7">
    <property type="entry name" value="ASPARTATE-GLUTAMATE RACEMASE FAMILY"/>
    <property type="match status" value="1"/>
</dbReference>
<dbReference type="GO" id="GO:0047661">
    <property type="term" value="F:amino-acid racemase activity"/>
    <property type="evidence" value="ECO:0007669"/>
    <property type="project" value="InterPro"/>
</dbReference>
<dbReference type="Gene3D" id="3.40.50.1860">
    <property type="match status" value="2"/>
</dbReference>
<reference evidence="3 4" key="1">
    <citation type="submission" date="2015-06" db="EMBL/GenBank/DDBJ databases">
        <title>Draft genome of the ant-associated black yeast Phialophora attae CBS 131958.</title>
        <authorList>
            <person name="Moreno L.F."/>
            <person name="Stielow B.J."/>
            <person name="de Hoog S."/>
            <person name="Vicente V.A."/>
            <person name="Weiss V.A."/>
            <person name="de Vries M."/>
            <person name="Cruz L.M."/>
            <person name="Souza E.M."/>
        </authorList>
    </citation>
    <scope>NUCLEOTIDE SEQUENCE [LARGE SCALE GENOMIC DNA]</scope>
    <source>
        <strain evidence="3 4">CBS 131958</strain>
    </source>
</reference>
<dbReference type="GeneID" id="28736093"/>
<dbReference type="SUPFAM" id="SSF53681">
    <property type="entry name" value="Aspartate/glutamate racemase"/>
    <property type="match status" value="2"/>
</dbReference>
<evidence type="ECO:0008006" key="5">
    <source>
        <dbReference type="Google" id="ProtNLM"/>
    </source>
</evidence>
<dbReference type="InterPro" id="IPR015942">
    <property type="entry name" value="Asp/Glu/hydantoin_racemase"/>
</dbReference>
<organism evidence="3 4">
    <name type="scientific">Cyphellophora attinorum</name>
    <dbReference type="NCBI Taxonomy" id="1664694"/>
    <lineage>
        <taxon>Eukaryota</taxon>
        <taxon>Fungi</taxon>
        <taxon>Dikarya</taxon>
        <taxon>Ascomycota</taxon>
        <taxon>Pezizomycotina</taxon>
        <taxon>Eurotiomycetes</taxon>
        <taxon>Chaetothyriomycetidae</taxon>
        <taxon>Chaetothyriales</taxon>
        <taxon>Cyphellophoraceae</taxon>
        <taxon>Cyphellophora</taxon>
    </lineage>
</organism>
<dbReference type="OrthoDB" id="187836at2759"/>
<dbReference type="STRING" id="1664694.A0A0N1NZI0"/>
<gene>
    <name evidence="3" type="ORF">AB675_4099</name>
</gene>
<dbReference type="VEuPathDB" id="FungiDB:AB675_4099"/>
<comment type="similarity">
    <text evidence="1">Belongs to the aspartate/glutamate racemases family.</text>
</comment>
<dbReference type="NCBIfam" id="TIGR00035">
    <property type="entry name" value="asp_race"/>
    <property type="match status" value="1"/>
</dbReference>
<keyword evidence="4" id="KW-1185">Reference proteome</keyword>
<protein>
    <recommendedName>
        <fullName evidence="5">Aspartate racemase</fullName>
    </recommendedName>
</protein>
<name>A0A0N1NZI0_9EURO</name>
<dbReference type="InterPro" id="IPR001920">
    <property type="entry name" value="Asp/Glu_race"/>
</dbReference>
<dbReference type="RefSeq" id="XP_017998630.1">
    <property type="nucleotide sequence ID" value="XM_018144213.1"/>
</dbReference>
<dbReference type="InterPro" id="IPR004380">
    <property type="entry name" value="Asp_race"/>
</dbReference>
<evidence type="ECO:0000313" key="3">
    <source>
        <dbReference type="EMBL" id="KPI38667.1"/>
    </source>
</evidence>
<dbReference type="EMBL" id="LFJN01000018">
    <property type="protein sequence ID" value="KPI38667.1"/>
    <property type="molecule type" value="Genomic_DNA"/>
</dbReference>
<dbReference type="Pfam" id="PF01177">
    <property type="entry name" value="Asp_Glu_race"/>
    <property type="match status" value="1"/>
</dbReference>
<dbReference type="Proteomes" id="UP000038010">
    <property type="component" value="Unassembled WGS sequence"/>
</dbReference>
<evidence type="ECO:0000313" key="4">
    <source>
        <dbReference type="Proteomes" id="UP000038010"/>
    </source>
</evidence>
<evidence type="ECO:0000256" key="1">
    <source>
        <dbReference type="ARBA" id="ARBA00007847"/>
    </source>
</evidence>
<accession>A0A0N1NZI0</accession>
<comment type="caution">
    <text evidence="3">The sequence shown here is derived from an EMBL/GenBank/DDBJ whole genome shotgun (WGS) entry which is preliminary data.</text>
</comment>